<keyword evidence="2" id="KW-1185">Reference proteome</keyword>
<organism evidence="1 2">
    <name type="scientific">Phanerochaete sordida</name>
    <dbReference type="NCBI Taxonomy" id="48140"/>
    <lineage>
        <taxon>Eukaryota</taxon>
        <taxon>Fungi</taxon>
        <taxon>Dikarya</taxon>
        <taxon>Basidiomycota</taxon>
        <taxon>Agaricomycotina</taxon>
        <taxon>Agaricomycetes</taxon>
        <taxon>Polyporales</taxon>
        <taxon>Phanerochaetaceae</taxon>
        <taxon>Phanerochaete</taxon>
    </lineage>
</organism>
<protein>
    <submittedName>
        <fullName evidence="1">Uncharacterized protein</fullName>
    </submittedName>
</protein>
<evidence type="ECO:0000313" key="1">
    <source>
        <dbReference type="EMBL" id="GJE90092.1"/>
    </source>
</evidence>
<dbReference type="EMBL" id="BPQB01000015">
    <property type="protein sequence ID" value="GJE90092.1"/>
    <property type="molecule type" value="Genomic_DNA"/>
</dbReference>
<comment type="caution">
    <text evidence="1">The sequence shown here is derived from an EMBL/GenBank/DDBJ whole genome shotgun (WGS) entry which is preliminary data.</text>
</comment>
<dbReference type="Proteomes" id="UP000703269">
    <property type="component" value="Unassembled WGS sequence"/>
</dbReference>
<gene>
    <name evidence="1" type="ORF">PsYK624_062150</name>
</gene>
<sequence>MASPSSSTRPRVQTMVRQILDLPGAASSLRRIFARPRARPPRVFSHIMRTIATLRPTARRRRVLGPRAELRVLCGGRSLFESSRWRAFAYPDVIEAARRHFMCRPAKPSPTP</sequence>
<accession>A0A9P3G8N2</accession>
<name>A0A9P3G8N2_9APHY</name>
<evidence type="ECO:0000313" key="2">
    <source>
        <dbReference type="Proteomes" id="UP000703269"/>
    </source>
</evidence>
<reference evidence="1 2" key="1">
    <citation type="submission" date="2021-08" db="EMBL/GenBank/DDBJ databases">
        <title>Draft Genome Sequence of Phanerochaete sordida strain YK-624.</title>
        <authorList>
            <person name="Mori T."/>
            <person name="Dohra H."/>
            <person name="Suzuki T."/>
            <person name="Kawagishi H."/>
            <person name="Hirai H."/>
        </authorList>
    </citation>
    <scope>NUCLEOTIDE SEQUENCE [LARGE SCALE GENOMIC DNA]</scope>
    <source>
        <strain evidence="1 2">YK-624</strain>
    </source>
</reference>
<proteinExistence type="predicted"/>
<dbReference type="AlphaFoldDB" id="A0A9P3G8N2"/>